<comment type="caution">
    <text evidence="1">The sequence shown here is derived from an EMBL/GenBank/DDBJ whole genome shotgun (WGS) entry which is preliminary data.</text>
</comment>
<dbReference type="OrthoDB" id="415532at2759"/>
<protein>
    <submittedName>
        <fullName evidence="1">Uncharacterized protein</fullName>
    </submittedName>
</protein>
<proteinExistence type="predicted"/>
<sequence length="192" mass="21602">MSSGHIRTYPYPPPRAVEVTWFARSPPPDDPDDDIAKFYDAIRQKPGWPFELLDEPKGLAVKWAMEAQLLDDEQGINDVTLPVVQALRDLKAEASRIVALDYASQLLQPSVRVAEGQREIPFGKIDGDVANAVKFARRSKYFATQPVELKEKLGVFVTDDLVPKPLQYELWISLRERSPKISTPEAGVKCKI</sequence>
<dbReference type="AlphaFoldDB" id="A0A9P6DIN2"/>
<reference evidence="1" key="1">
    <citation type="submission" date="2020-11" db="EMBL/GenBank/DDBJ databases">
        <authorList>
            <consortium name="DOE Joint Genome Institute"/>
            <person name="Ahrendt S."/>
            <person name="Riley R."/>
            <person name="Andreopoulos W."/>
            <person name="Labutti K."/>
            <person name="Pangilinan J."/>
            <person name="Ruiz-Duenas F.J."/>
            <person name="Barrasa J.M."/>
            <person name="Sanchez-Garcia M."/>
            <person name="Camarero S."/>
            <person name="Miyauchi S."/>
            <person name="Serrano A."/>
            <person name="Linde D."/>
            <person name="Babiker R."/>
            <person name="Drula E."/>
            <person name="Ayuso-Fernandez I."/>
            <person name="Pacheco R."/>
            <person name="Padilla G."/>
            <person name="Ferreira P."/>
            <person name="Barriuso J."/>
            <person name="Kellner H."/>
            <person name="Castanera R."/>
            <person name="Alfaro M."/>
            <person name="Ramirez L."/>
            <person name="Pisabarro A.G."/>
            <person name="Kuo A."/>
            <person name="Tritt A."/>
            <person name="Lipzen A."/>
            <person name="He G."/>
            <person name="Yan M."/>
            <person name="Ng V."/>
            <person name="Cullen D."/>
            <person name="Martin F."/>
            <person name="Rosso M.-N."/>
            <person name="Henrissat B."/>
            <person name="Hibbett D."/>
            <person name="Martinez A.T."/>
            <person name="Grigoriev I.V."/>
        </authorList>
    </citation>
    <scope>NUCLEOTIDE SEQUENCE</scope>
    <source>
        <strain evidence="1">ATCC 90797</strain>
    </source>
</reference>
<keyword evidence="2" id="KW-1185">Reference proteome</keyword>
<evidence type="ECO:0000313" key="1">
    <source>
        <dbReference type="EMBL" id="KAF9499584.1"/>
    </source>
</evidence>
<organism evidence="1 2">
    <name type="scientific">Pleurotus eryngii</name>
    <name type="common">Boletus of the steppes</name>
    <dbReference type="NCBI Taxonomy" id="5323"/>
    <lineage>
        <taxon>Eukaryota</taxon>
        <taxon>Fungi</taxon>
        <taxon>Dikarya</taxon>
        <taxon>Basidiomycota</taxon>
        <taxon>Agaricomycotina</taxon>
        <taxon>Agaricomycetes</taxon>
        <taxon>Agaricomycetidae</taxon>
        <taxon>Agaricales</taxon>
        <taxon>Pleurotineae</taxon>
        <taxon>Pleurotaceae</taxon>
        <taxon>Pleurotus</taxon>
    </lineage>
</organism>
<dbReference type="Proteomes" id="UP000807025">
    <property type="component" value="Unassembled WGS sequence"/>
</dbReference>
<gene>
    <name evidence="1" type="ORF">BDN71DRAFT_1441727</name>
</gene>
<accession>A0A9P6DIN2</accession>
<name>A0A9P6DIN2_PLEER</name>
<dbReference type="EMBL" id="MU154531">
    <property type="protein sequence ID" value="KAF9499584.1"/>
    <property type="molecule type" value="Genomic_DNA"/>
</dbReference>
<evidence type="ECO:0000313" key="2">
    <source>
        <dbReference type="Proteomes" id="UP000807025"/>
    </source>
</evidence>